<dbReference type="Pfam" id="PF00011">
    <property type="entry name" value="HSP20"/>
    <property type="match status" value="1"/>
</dbReference>
<dbReference type="PANTHER" id="PTHR11527">
    <property type="entry name" value="HEAT-SHOCK PROTEIN 20 FAMILY MEMBER"/>
    <property type="match status" value="1"/>
</dbReference>
<name>A0A1G2I3R5_9BACT</name>
<dbReference type="AlphaFoldDB" id="A0A1G2I3R5"/>
<evidence type="ECO:0000256" key="1">
    <source>
        <dbReference type="PROSITE-ProRule" id="PRU00285"/>
    </source>
</evidence>
<comment type="similarity">
    <text evidence="1 2">Belongs to the small heat shock protein (HSP20) family.</text>
</comment>
<evidence type="ECO:0000313" key="6">
    <source>
        <dbReference type="Proteomes" id="UP000179214"/>
    </source>
</evidence>
<dbReference type="EMBL" id="MHOV01000035">
    <property type="protein sequence ID" value="OGZ69395.1"/>
    <property type="molecule type" value="Genomic_DNA"/>
</dbReference>
<dbReference type="Proteomes" id="UP000179214">
    <property type="component" value="Unassembled WGS sequence"/>
</dbReference>
<dbReference type="InterPro" id="IPR008978">
    <property type="entry name" value="HSP20-like_chaperone"/>
</dbReference>
<reference evidence="5 6" key="1">
    <citation type="journal article" date="2016" name="Nat. Commun.">
        <title>Thousands of microbial genomes shed light on interconnected biogeochemical processes in an aquifer system.</title>
        <authorList>
            <person name="Anantharaman K."/>
            <person name="Brown C.T."/>
            <person name="Hug L.A."/>
            <person name="Sharon I."/>
            <person name="Castelle C.J."/>
            <person name="Probst A.J."/>
            <person name="Thomas B.C."/>
            <person name="Singh A."/>
            <person name="Wilkins M.J."/>
            <person name="Karaoz U."/>
            <person name="Brodie E.L."/>
            <person name="Williams K.H."/>
            <person name="Hubbard S.S."/>
            <person name="Banfield J.F."/>
        </authorList>
    </citation>
    <scope>NUCLEOTIDE SEQUENCE [LARGE SCALE GENOMIC DNA]</scope>
</reference>
<gene>
    <name evidence="5" type="ORF">A3F47_02065</name>
</gene>
<organism evidence="5 6">
    <name type="scientific">Candidatus Staskawiczbacteria bacterium RIFCSPHIGHO2_12_FULL_38_11</name>
    <dbReference type="NCBI Taxonomy" id="1802209"/>
    <lineage>
        <taxon>Bacteria</taxon>
        <taxon>Candidatus Staskawicziibacteriota</taxon>
    </lineage>
</organism>
<proteinExistence type="inferred from homology"/>
<comment type="caution">
    <text evidence="5">The sequence shown here is derived from an EMBL/GenBank/DDBJ whole genome shotgun (WGS) entry which is preliminary data.</text>
</comment>
<dbReference type="InterPro" id="IPR031107">
    <property type="entry name" value="Small_HSP"/>
</dbReference>
<evidence type="ECO:0000256" key="3">
    <source>
        <dbReference type="SAM" id="MobiDB-lite"/>
    </source>
</evidence>
<accession>A0A1G2I3R5</accession>
<dbReference type="SUPFAM" id="SSF49764">
    <property type="entry name" value="HSP20-like chaperones"/>
    <property type="match status" value="1"/>
</dbReference>
<evidence type="ECO:0000313" key="5">
    <source>
        <dbReference type="EMBL" id="OGZ69395.1"/>
    </source>
</evidence>
<sequence>MPRKTKSKTEKVSVKTEEKKEIIPEQKPEEKIEETAIFNSEGELVVDVFETNDHFVVLTAIAGVNIKDLDISVEKDMMVIKGQRQDPHNDHEKKYFYQECYWGPFSRKVVLPENIKTEEAEAQMDKGMLVIKIPKITS</sequence>
<dbReference type="InterPro" id="IPR002068">
    <property type="entry name" value="A-crystallin/Hsp20_dom"/>
</dbReference>
<feature type="compositionally biased region" description="Basic and acidic residues" evidence="3">
    <location>
        <begin position="7"/>
        <end position="30"/>
    </location>
</feature>
<dbReference type="PROSITE" id="PS01031">
    <property type="entry name" value="SHSP"/>
    <property type="match status" value="1"/>
</dbReference>
<feature type="region of interest" description="Disordered" evidence="3">
    <location>
        <begin position="1"/>
        <end position="30"/>
    </location>
</feature>
<evidence type="ECO:0000259" key="4">
    <source>
        <dbReference type="PROSITE" id="PS01031"/>
    </source>
</evidence>
<protein>
    <recommendedName>
        <fullName evidence="4">SHSP domain-containing protein</fullName>
    </recommendedName>
</protein>
<evidence type="ECO:0000256" key="2">
    <source>
        <dbReference type="RuleBase" id="RU003616"/>
    </source>
</evidence>
<feature type="domain" description="SHSP" evidence="4">
    <location>
        <begin position="37"/>
        <end position="138"/>
    </location>
</feature>
<dbReference type="CDD" id="cd06464">
    <property type="entry name" value="ACD_sHsps-like"/>
    <property type="match status" value="1"/>
</dbReference>
<dbReference type="Gene3D" id="2.60.40.790">
    <property type="match status" value="1"/>
</dbReference>